<reference evidence="2 3" key="1">
    <citation type="submission" date="2024-04" db="EMBL/GenBank/DDBJ databases">
        <title>Tritrichomonas musculus Genome.</title>
        <authorList>
            <person name="Alves-Ferreira E."/>
            <person name="Grigg M."/>
            <person name="Lorenzi H."/>
            <person name="Galac M."/>
        </authorList>
    </citation>
    <scope>NUCLEOTIDE SEQUENCE [LARGE SCALE GENOMIC DNA]</scope>
    <source>
        <strain evidence="2 3">EAF2021</strain>
    </source>
</reference>
<feature type="compositionally biased region" description="Low complexity" evidence="1">
    <location>
        <begin position="226"/>
        <end position="246"/>
    </location>
</feature>
<dbReference type="SUPFAM" id="SSF54695">
    <property type="entry name" value="POZ domain"/>
    <property type="match status" value="1"/>
</dbReference>
<accession>A0ABR2ILJ2</accession>
<feature type="compositionally biased region" description="Low complexity" evidence="1">
    <location>
        <begin position="201"/>
        <end position="212"/>
    </location>
</feature>
<evidence type="ECO:0000256" key="1">
    <source>
        <dbReference type="SAM" id="MobiDB-lite"/>
    </source>
</evidence>
<feature type="compositionally biased region" description="Polar residues" evidence="1">
    <location>
        <begin position="213"/>
        <end position="225"/>
    </location>
</feature>
<keyword evidence="3" id="KW-1185">Reference proteome</keyword>
<feature type="compositionally biased region" description="Polar residues" evidence="1">
    <location>
        <begin position="247"/>
        <end position="262"/>
    </location>
</feature>
<dbReference type="InterPro" id="IPR011333">
    <property type="entry name" value="SKP1/BTB/POZ_sf"/>
</dbReference>
<proteinExistence type="predicted"/>
<dbReference type="Proteomes" id="UP001470230">
    <property type="component" value="Unassembled WGS sequence"/>
</dbReference>
<organism evidence="2 3">
    <name type="scientific">Tritrichomonas musculus</name>
    <dbReference type="NCBI Taxonomy" id="1915356"/>
    <lineage>
        <taxon>Eukaryota</taxon>
        <taxon>Metamonada</taxon>
        <taxon>Parabasalia</taxon>
        <taxon>Tritrichomonadida</taxon>
        <taxon>Tritrichomonadidae</taxon>
        <taxon>Tritrichomonas</taxon>
    </lineage>
</organism>
<protein>
    <recommendedName>
        <fullName evidence="4">BTB domain-containing protein</fullName>
    </recommendedName>
</protein>
<comment type="caution">
    <text evidence="2">The sequence shown here is derived from an EMBL/GenBank/DDBJ whole genome shotgun (WGS) entry which is preliminary data.</text>
</comment>
<evidence type="ECO:0000313" key="3">
    <source>
        <dbReference type="Proteomes" id="UP001470230"/>
    </source>
</evidence>
<dbReference type="EMBL" id="JAPFFF010000017">
    <property type="protein sequence ID" value="KAK8863693.1"/>
    <property type="molecule type" value="Genomic_DNA"/>
</dbReference>
<feature type="region of interest" description="Disordered" evidence="1">
    <location>
        <begin position="190"/>
        <end position="265"/>
    </location>
</feature>
<evidence type="ECO:0000313" key="2">
    <source>
        <dbReference type="EMBL" id="KAK8863693.1"/>
    </source>
</evidence>
<gene>
    <name evidence="2" type="ORF">M9Y10_011383</name>
</gene>
<name>A0ABR2ILJ2_9EUKA</name>
<evidence type="ECO:0008006" key="4">
    <source>
        <dbReference type="Google" id="ProtNLM"/>
    </source>
</evidence>
<sequence length="457" mass="51671">MKSILTVINVLKNNQTIAMTFADFPIVYNGITYMVDPFIFCYNSQRFRDIFHPGYSGFSQVTINGNFQPQSVDLFCSICQNQQVTIPPECINDIAVLARLFYAEPVVSSYIGNINANLAGSIIFENRRSINQAYDDFEWLNNGADNSTTNYNQSTNYSFESSYQNQYDSNQASIPVNQTFTESQPSYGQEINQTYGEMPPQSSGIIQEQSSGFTDQSQFPYQDSSQFPDQNQIPDQNPNQMPDQSQIPDQYQSFNSSQNTGSDGLADPMPYYTPTPTIYEVQVEKKLIKCNRYSLLQNGQVVATAKTRTGSIVLNIGVDAHFKQIEQSAGDIQRYSFLNIVRTDGKEHEVKFFRDADTGYMTLHAIFYINNDRLLLTGLKKLPKEKIFGTLKVLDESHPCNLFLKNGTTAMTFTQTSKSTFTIESYLKASMIFVFAMFMCAVTGPHTQFSNEFQGKE</sequence>